<dbReference type="Gene3D" id="3.40.50.300">
    <property type="entry name" value="P-loop containing nucleotide triphosphate hydrolases"/>
    <property type="match status" value="1"/>
</dbReference>
<evidence type="ECO:0000313" key="12">
    <source>
        <dbReference type="Proteomes" id="UP000316429"/>
    </source>
</evidence>
<dbReference type="Proteomes" id="UP000316429">
    <property type="component" value="Unassembled WGS sequence"/>
</dbReference>
<dbReference type="OrthoDB" id="9808328at2"/>
<keyword evidence="2 8" id="KW-0812">Transmembrane</keyword>
<keyword evidence="3" id="KW-0547">Nucleotide-binding</keyword>
<dbReference type="PANTHER" id="PTHR24221">
    <property type="entry name" value="ATP-BINDING CASSETTE SUB-FAMILY B"/>
    <property type="match status" value="1"/>
</dbReference>
<dbReference type="InterPro" id="IPR027417">
    <property type="entry name" value="P-loop_NTPase"/>
</dbReference>
<name>A0A504U8N1_9HYPH</name>
<protein>
    <submittedName>
        <fullName evidence="11">Type I secretion system permease/ATPase</fullName>
    </submittedName>
</protein>
<keyword evidence="5 8" id="KW-1133">Transmembrane helix</keyword>
<feature type="domain" description="ABC transmembrane type-1" evidence="10">
    <location>
        <begin position="34"/>
        <end position="312"/>
    </location>
</feature>
<dbReference type="PROSITE" id="PS50893">
    <property type="entry name" value="ABC_TRANSPORTER_2"/>
    <property type="match status" value="1"/>
</dbReference>
<dbReference type="InterPro" id="IPR003593">
    <property type="entry name" value="AAA+_ATPase"/>
</dbReference>
<keyword evidence="12" id="KW-1185">Reference proteome</keyword>
<dbReference type="Pfam" id="PF00005">
    <property type="entry name" value="ABC_tran"/>
    <property type="match status" value="1"/>
</dbReference>
<dbReference type="SUPFAM" id="SSF90123">
    <property type="entry name" value="ABC transporter transmembrane region"/>
    <property type="match status" value="1"/>
</dbReference>
<evidence type="ECO:0000256" key="8">
    <source>
        <dbReference type="SAM" id="Phobius"/>
    </source>
</evidence>
<feature type="region of interest" description="Disordered" evidence="7">
    <location>
        <begin position="567"/>
        <end position="616"/>
    </location>
</feature>
<dbReference type="GO" id="GO:0140359">
    <property type="term" value="F:ABC-type transporter activity"/>
    <property type="evidence" value="ECO:0007669"/>
    <property type="project" value="InterPro"/>
</dbReference>
<evidence type="ECO:0000256" key="2">
    <source>
        <dbReference type="ARBA" id="ARBA00022692"/>
    </source>
</evidence>
<dbReference type="InterPro" id="IPR011527">
    <property type="entry name" value="ABC1_TM_dom"/>
</dbReference>
<evidence type="ECO:0000259" key="10">
    <source>
        <dbReference type="PROSITE" id="PS50929"/>
    </source>
</evidence>
<dbReference type="EMBL" id="VFYP01000002">
    <property type="protein sequence ID" value="TPP06945.1"/>
    <property type="molecule type" value="Genomic_DNA"/>
</dbReference>
<feature type="transmembrane region" description="Helical" evidence="8">
    <location>
        <begin position="32"/>
        <end position="55"/>
    </location>
</feature>
<dbReference type="GO" id="GO:0005886">
    <property type="term" value="C:plasma membrane"/>
    <property type="evidence" value="ECO:0007669"/>
    <property type="project" value="UniProtKB-SubCell"/>
</dbReference>
<dbReference type="Pfam" id="PF00664">
    <property type="entry name" value="ABC_membrane"/>
    <property type="match status" value="1"/>
</dbReference>
<dbReference type="SUPFAM" id="SSF52540">
    <property type="entry name" value="P-loop containing nucleoside triphosphate hydrolases"/>
    <property type="match status" value="1"/>
</dbReference>
<dbReference type="PANTHER" id="PTHR24221:SF654">
    <property type="entry name" value="ATP-BINDING CASSETTE SUB-FAMILY B MEMBER 6"/>
    <property type="match status" value="1"/>
</dbReference>
<evidence type="ECO:0000256" key="5">
    <source>
        <dbReference type="ARBA" id="ARBA00022989"/>
    </source>
</evidence>
<feature type="domain" description="ABC transporter" evidence="9">
    <location>
        <begin position="342"/>
        <end position="578"/>
    </location>
</feature>
<evidence type="ECO:0000256" key="1">
    <source>
        <dbReference type="ARBA" id="ARBA00004651"/>
    </source>
</evidence>
<proteinExistence type="predicted"/>
<evidence type="ECO:0000256" key="6">
    <source>
        <dbReference type="ARBA" id="ARBA00023136"/>
    </source>
</evidence>
<dbReference type="SMART" id="SM00382">
    <property type="entry name" value="AAA"/>
    <property type="match status" value="1"/>
</dbReference>
<feature type="transmembrane region" description="Helical" evidence="8">
    <location>
        <begin position="67"/>
        <end position="87"/>
    </location>
</feature>
<evidence type="ECO:0000313" key="11">
    <source>
        <dbReference type="EMBL" id="TPP06945.1"/>
    </source>
</evidence>
<dbReference type="AlphaFoldDB" id="A0A504U8N1"/>
<feature type="transmembrane region" description="Helical" evidence="8">
    <location>
        <begin position="157"/>
        <end position="186"/>
    </location>
</feature>
<reference evidence="11 12" key="1">
    <citation type="submission" date="2019-06" db="EMBL/GenBank/DDBJ databases">
        <title>Rhizobium sp. CL12 isolated from roots of soybean.</title>
        <authorList>
            <person name="Wang C."/>
        </authorList>
    </citation>
    <scope>NUCLEOTIDE SEQUENCE [LARGE SCALE GENOMIC DNA]</scope>
    <source>
        <strain evidence="11 12">CL12</strain>
    </source>
</reference>
<dbReference type="GO" id="GO:0005524">
    <property type="term" value="F:ATP binding"/>
    <property type="evidence" value="ECO:0007669"/>
    <property type="project" value="UniProtKB-KW"/>
</dbReference>
<evidence type="ECO:0000256" key="4">
    <source>
        <dbReference type="ARBA" id="ARBA00022840"/>
    </source>
</evidence>
<dbReference type="InterPro" id="IPR039421">
    <property type="entry name" value="Type_1_exporter"/>
</dbReference>
<gene>
    <name evidence="11" type="ORF">FJQ55_14845</name>
</gene>
<dbReference type="PROSITE" id="PS50929">
    <property type="entry name" value="ABC_TM1F"/>
    <property type="match status" value="1"/>
</dbReference>
<keyword evidence="6 8" id="KW-0472">Membrane</keyword>
<comment type="subcellular location">
    <subcellularLocation>
        <location evidence="1">Cell membrane</location>
        <topology evidence="1">Multi-pass membrane protein</topology>
    </subcellularLocation>
</comment>
<dbReference type="RefSeq" id="WP_140829376.1">
    <property type="nucleotide sequence ID" value="NZ_VFYP01000002.1"/>
</dbReference>
<dbReference type="InterPro" id="IPR036640">
    <property type="entry name" value="ABC1_TM_sf"/>
</dbReference>
<evidence type="ECO:0000259" key="9">
    <source>
        <dbReference type="PROSITE" id="PS50893"/>
    </source>
</evidence>
<dbReference type="GO" id="GO:0016887">
    <property type="term" value="F:ATP hydrolysis activity"/>
    <property type="evidence" value="ECO:0007669"/>
    <property type="project" value="InterPro"/>
</dbReference>
<dbReference type="InterPro" id="IPR010128">
    <property type="entry name" value="ATPase_T1SS_PrtD-like"/>
</dbReference>
<organism evidence="11 12">
    <name type="scientific">Rhizobium glycinendophyticum</name>
    <dbReference type="NCBI Taxonomy" id="2589807"/>
    <lineage>
        <taxon>Bacteria</taxon>
        <taxon>Pseudomonadati</taxon>
        <taxon>Pseudomonadota</taxon>
        <taxon>Alphaproteobacteria</taxon>
        <taxon>Hyphomicrobiales</taxon>
        <taxon>Rhizobiaceae</taxon>
        <taxon>Rhizobium/Agrobacterium group</taxon>
        <taxon>Rhizobium</taxon>
    </lineage>
</organism>
<accession>A0A504U8N1</accession>
<evidence type="ECO:0000256" key="3">
    <source>
        <dbReference type="ARBA" id="ARBA00022741"/>
    </source>
</evidence>
<dbReference type="InterPro" id="IPR003439">
    <property type="entry name" value="ABC_transporter-like_ATP-bd"/>
</dbReference>
<dbReference type="Gene3D" id="1.20.1560.10">
    <property type="entry name" value="ABC transporter type 1, transmembrane domain"/>
    <property type="match status" value="1"/>
</dbReference>
<sequence>MSRTGSPKVAFPAETGARRPWLLEALSRCRSAFFGVGLVSALINVLFLSGPLFMLEVYDRVLPSRSVPTLIALLVILSGLYACQGILDLLRNRILARIGAYVDSMASEACFAMTAASPLRARTSAEGLQPLRDMDQIRSFLGGPGPSALFDLPWIPLYMLICFAFHFWIGVAALTGALVLLCLTLATDLSSRRTSHAATVLSIQKSSMAEATSRNAEAVRVLGMMPHLASRWSGLNGAFVDSQLSLSDVASGFGAMSKAFRMFLQSAILALSAFLFIKGEVSSGMIVASGILVSRALAPVEVSIAHWRTFIAASQSWRRLTKIFDGQVSCERLELPAPVARLDVENLAVVAPGGSNLIVHNAGFSLQAGSALAVVGPSAAGKSTLARVLVSAWPATRGSIRLDGTLLEHFEPEMLSRHIGYLPQDLELLSGSVAENIARFDPAATSEAIIAAAQAAGVHELILRLSGGYDTQIGESGHVLSTGQRQRIGLARALYGDPFLVVLDEPNSNLDQAGEAALTSAIRSVRARGGIAIVIAHRASALDACDQVMLVSDGQTQMLERKRDLIRPVPASPHPGADIPPRAGQSGGGAQEDSGERAALDVGVTVKPLGAMGERA</sequence>
<dbReference type="GO" id="GO:0030256">
    <property type="term" value="C:type I protein secretion system complex"/>
    <property type="evidence" value="ECO:0007669"/>
    <property type="project" value="InterPro"/>
</dbReference>
<dbReference type="GO" id="GO:0034040">
    <property type="term" value="F:ATPase-coupled lipid transmembrane transporter activity"/>
    <property type="evidence" value="ECO:0007669"/>
    <property type="project" value="TreeGrafter"/>
</dbReference>
<dbReference type="NCBIfam" id="TIGR01842">
    <property type="entry name" value="type_I_sec_PrtD"/>
    <property type="match status" value="1"/>
</dbReference>
<comment type="caution">
    <text evidence="11">The sequence shown here is derived from an EMBL/GenBank/DDBJ whole genome shotgun (WGS) entry which is preliminary data.</text>
</comment>
<evidence type="ECO:0000256" key="7">
    <source>
        <dbReference type="SAM" id="MobiDB-lite"/>
    </source>
</evidence>
<keyword evidence="4" id="KW-0067">ATP-binding</keyword>
<dbReference type="GO" id="GO:0030253">
    <property type="term" value="P:protein secretion by the type I secretion system"/>
    <property type="evidence" value="ECO:0007669"/>
    <property type="project" value="InterPro"/>
</dbReference>